<accession>A0ABR2M245</accession>
<organism evidence="1 2">
    <name type="scientific">Platanthera guangdongensis</name>
    <dbReference type="NCBI Taxonomy" id="2320717"/>
    <lineage>
        <taxon>Eukaryota</taxon>
        <taxon>Viridiplantae</taxon>
        <taxon>Streptophyta</taxon>
        <taxon>Embryophyta</taxon>
        <taxon>Tracheophyta</taxon>
        <taxon>Spermatophyta</taxon>
        <taxon>Magnoliopsida</taxon>
        <taxon>Liliopsida</taxon>
        <taxon>Asparagales</taxon>
        <taxon>Orchidaceae</taxon>
        <taxon>Orchidoideae</taxon>
        <taxon>Orchideae</taxon>
        <taxon>Orchidinae</taxon>
        <taxon>Platanthera</taxon>
    </lineage>
</organism>
<name>A0ABR2M245_9ASPA</name>
<comment type="caution">
    <text evidence="1">The sequence shown here is derived from an EMBL/GenBank/DDBJ whole genome shotgun (WGS) entry which is preliminary data.</text>
</comment>
<gene>
    <name evidence="1" type="primary">MAN2</name>
    <name evidence="1" type="ORF">KSP40_PGU005666</name>
</gene>
<dbReference type="Gene3D" id="3.20.20.80">
    <property type="entry name" value="Glycosidases"/>
    <property type="match status" value="1"/>
</dbReference>
<sequence length="54" mass="6177">MALTYISFSGFGSHHRENSELSEMSFVRRGAQLVVNGSPFYVNGWNSYWLMTVD</sequence>
<dbReference type="Proteomes" id="UP001412067">
    <property type="component" value="Unassembled WGS sequence"/>
</dbReference>
<proteinExistence type="predicted"/>
<evidence type="ECO:0000313" key="1">
    <source>
        <dbReference type="EMBL" id="KAK8958140.1"/>
    </source>
</evidence>
<protein>
    <submittedName>
        <fullName evidence="1">Mannan endo-1,4-beta-mannosidase 2</fullName>
    </submittedName>
</protein>
<reference evidence="1 2" key="1">
    <citation type="journal article" date="2022" name="Nat. Plants">
        <title>Genomes of leafy and leafless Platanthera orchids illuminate the evolution of mycoheterotrophy.</title>
        <authorList>
            <person name="Li M.H."/>
            <person name="Liu K.W."/>
            <person name="Li Z."/>
            <person name="Lu H.C."/>
            <person name="Ye Q.L."/>
            <person name="Zhang D."/>
            <person name="Wang J.Y."/>
            <person name="Li Y.F."/>
            <person name="Zhong Z.M."/>
            <person name="Liu X."/>
            <person name="Yu X."/>
            <person name="Liu D.K."/>
            <person name="Tu X.D."/>
            <person name="Liu B."/>
            <person name="Hao Y."/>
            <person name="Liao X.Y."/>
            <person name="Jiang Y.T."/>
            <person name="Sun W.H."/>
            <person name="Chen J."/>
            <person name="Chen Y.Q."/>
            <person name="Ai Y."/>
            <person name="Zhai J.W."/>
            <person name="Wu S.S."/>
            <person name="Zhou Z."/>
            <person name="Hsiao Y.Y."/>
            <person name="Wu W.L."/>
            <person name="Chen Y.Y."/>
            <person name="Lin Y.F."/>
            <person name="Hsu J.L."/>
            <person name="Li C.Y."/>
            <person name="Wang Z.W."/>
            <person name="Zhao X."/>
            <person name="Zhong W.Y."/>
            <person name="Ma X.K."/>
            <person name="Ma L."/>
            <person name="Huang J."/>
            <person name="Chen G.Z."/>
            <person name="Huang M.Z."/>
            <person name="Huang L."/>
            <person name="Peng D.H."/>
            <person name="Luo Y.B."/>
            <person name="Zou S.Q."/>
            <person name="Chen S.P."/>
            <person name="Lan S."/>
            <person name="Tsai W.C."/>
            <person name="Van de Peer Y."/>
            <person name="Liu Z.J."/>
        </authorList>
    </citation>
    <scope>NUCLEOTIDE SEQUENCE [LARGE SCALE GENOMIC DNA]</scope>
    <source>
        <strain evidence="1">Lor288</strain>
    </source>
</reference>
<keyword evidence="2" id="KW-1185">Reference proteome</keyword>
<evidence type="ECO:0000313" key="2">
    <source>
        <dbReference type="Proteomes" id="UP001412067"/>
    </source>
</evidence>
<dbReference type="EMBL" id="JBBWWR010000012">
    <property type="protein sequence ID" value="KAK8958140.1"/>
    <property type="molecule type" value="Genomic_DNA"/>
</dbReference>